<feature type="compositionally biased region" description="Polar residues" evidence="1">
    <location>
        <begin position="767"/>
        <end position="784"/>
    </location>
</feature>
<feature type="region of interest" description="Disordered" evidence="1">
    <location>
        <begin position="387"/>
        <end position="417"/>
    </location>
</feature>
<evidence type="ECO:0000313" key="4">
    <source>
        <dbReference type="WBParaSite" id="HNAJ_0000074901-mRNA-1"/>
    </source>
</evidence>
<reference evidence="2 3" key="2">
    <citation type="submission" date="2018-11" db="EMBL/GenBank/DDBJ databases">
        <authorList>
            <consortium name="Pathogen Informatics"/>
        </authorList>
    </citation>
    <scope>NUCLEOTIDE SEQUENCE [LARGE SCALE GENOMIC DNA]</scope>
</reference>
<evidence type="ECO:0000313" key="2">
    <source>
        <dbReference type="EMBL" id="VDN96608.1"/>
    </source>
</evidence>
<feature type="compositionally biased region" description="Low complexity" evidence="1">
    <location>
        <begin position="793"/>
        <end position="821"/>
    </location>
</feature>
<keyword evidence="3" id="KW-1185">Reference proteome</keyword>
<dbReference type="EMBL" id="UZAE01000235">
    <property type="protein sequence ID" value="VDN96608.1"/>
    <property type="molecule type" value="Genomic_DNA"/>
</dbReference>
<feature type="compositionally biased region" description="Polar residues" evidence="1">
    <location>
        <begin position="401"/>
        <end position="417"/>
    </location>
</feature>
<feature type="region of interest" description="Disordered" evidence="1">
    <location>
        <begin position="645"/>
        <end position="851"/>
    </location>
</feature>
<feature type="compositionally biased region" description="Basic and acidic residues" evidence="1">
    <location>
        <begin position="580"/>
        <end position="589"/>
    </location>
</feature>
<sequence length="851" mass="92078">MAFVGSQLNSSYFRLMLPDRMHCDVPFTEALIYPLYKNTERYEQCLNAAFLTASISEDRFCFMLEPGEDARTLELVVPVLPSSLVGFNSPRTNRLLLFAALRAYLKNKYTYANKSYLKEIKLMRNFMAANETSKALNFESQRQVDTILASNISVTQFLKSLIAEPEIRCLWAFVKGKSGDVYRLRICDTELALFKETGYDPAIKVWPWQEIGVPKSTKKEIRMPWLITDDRPQLSDLLLDVLNSKRPENLNDAKRRRLSRADSIPTSIVFEAKYHYTITVFAEDSNSANKLVYQILSVRAMALASENHPAPNAEKIKVPPQGDTSAELTAVPAAQMLANGITKEKKKTTTTKKKGFSLCGLNCMGGKKKGVDVGIDDSLQPNYRPVDLAQPPPQATQSQTELIPTSSPAIEPSSQKTVKAKVESTTVLVDRHSSSGSNNEGNAVVVEKAPHVSSSTYSETLSQNCGTVEPVKTSVGTFTLSASPPNFSNHVNSTHDPKRLTNGGNAEVVDGTVEVSTQEQYLTSNSSGGKVTMTPRSSIPLPRNPAKAMMGTFHSPSSSPSEENLESRVLTVTPVTPVRSPEKQSKPESETDPSQLFAKFGASRNRNNSCAKDGYLSYYNICAVEPPESERSKKSTDATSAIVHSSLGAPTTPNANQNGFSVLSSSGSITASSPPTPTPSTQTRRTSGLVGPRVVVNKPGIKMYKGGNASSLTSSQSSLGKSSQNEREAQNNGNDVSMTSTPLIIQNSAVSSPSTPLRTVAPVLPTPTASSPAAVSPKPTSNIRPPSVIVEGLPSPRTRLSRSSIPTSNSRHDSANSSSTNLVSTPRSIPTPTTGIRMPSRLPRQTAAKVI</sequence>
<gene>
    <name evidence="2" type="ORF">HNAJ_LOCUS749</name>
</gene>
<dbReference type="Proteomes" id="UP000278807">
    <property type="component" value="Unassembled WGS sequence"/>
</dbReference>
<feature type="compositionally biased region" description="Polar residues" evidence="1">
    <location>
        <begin position="822"/>
        <end position="834"/>
    </location>
</feature>
<feature type="compositionally biased region" description="Polar residues" evidence="1">
    <location>
        <begin position="730"/>
        <end position="757"/>
    </location>
</feature>
<feature type="compositionally biased region" description="Low complexity" evidence="1">
    <location>
        <begin position="710"/>
        <end position="723"/>
    </location>
</feature>
<evidence type="ECO:0000256" key="1">
    <source>
        <dbReference type="SAM" id="MobiDB-lite"/>
    </source>
</evidence>
<dbReference type="AlphaFoldDB" id="A0A158QGT2"/>
<proteinExistence type="predicted"/>
<feature type="compositionally biased region" description="Low complexity" evidence="1">
    <location>
        <begin position="664"/>
        <end position="687"/>
    </location>
</feature>
<name>A0A158QGT2_RODNA</name>
<dbReference type="OrthoDB" id="6249442at2759"/>
<organism evidence="4">
    <name type="scientific">Rodentolepis nana</name>
    <name type="common">Dwarf tapeworm</name>
    <name type="synonym">Hymenolepis nana</name>
    <dbReference type="NCBI Taxonomy" id="102285"/>
    <lineage>
        <taxon>Eukaryota</taxon>
        <taxon>Metazoa</taxon>
        <taxon>Spiralia</taxon>
        <taxon>Lophotrochozoa</taxon>
        <taxon>Platyhelminthes</taxon>
        <taxon>Cestoda</taxon>
        <taxon>Eucestoda</taxon>
        <taxon>Cyclophyllidea</taxon>
        <taxon>Hymenolepididae</taxon>
        <taxon>Rodentolepis</taxon>
    </lineage>
</organism>
<reference evidence="4" key="1">
    <citation type="submission" date="2016-04" db="UniProtKB">
        <authorList>
            <consortium name="WormBaseParasite"/>
        </authorList>
    </citation>
    <scope>IDENTIFICATION</scope>
</reference>
<feature type="compositionally biased region" description="Polar residues" evidence="1">
    <location>
        <begin position="645"/>
        <end position="663"/>
    </location>
</feature>
<protein>
    <submittedName>
        <fullName evidence="4">Cell cycle regulator Mat89Bb</fullName>
    </submittedName>
</protein>
<evidence type="ECO:0000313" key="3">
    <source>
        <dbReference type="Proteomes" id="UP000278807"/>
    </source>
</evidence>
<dbReference type="WBParaSite" id="HNAJ_0000074901-mRNA-1">
    <property type="protein sequence ID" value="HNAJ_0000074901-mRNA-1"/>
    <property type="gene ID" value="HNAJ_0000074901"/>
</dbReference>
<accession>A0A158QGT2</accession>
<feature type="region of interest" description="Disordered" evidence="1">
    <location>
        <begin position="550"/>
        <end position="594"/>
    </location>
</feature>